<sequence>MLLFAPVLVLSSGCSVFMAAKQPDKKNVELFRAGTSRSMILGEFGPPAVSEARDGKKYEIFKFIQGYSTGTKAGRALFHGAADVVTLGLWEVVGTPAEAVFSGDEMAYEVSYDKDDRVDQVTPLKR</sequence>
<reference evidence="1 2" key="1">
    <citation type="journal article" date="2015" name="Int. J. Syst. Evol. Microbiol.">
        <title>Nitrosospira lacus sp. nov., a psychrotolerant, ammonia-oxidizing bacterium from sandy lake sediment.</title>
        <authorList>
            <person name="Urakawa H."/>
            <person name="Garcia J.C."/>
            <person name="Nielsen J.L."/>
            <person name="Le V.Q."/>
            <person name="Kozlowski J.A."/>
            <person name="Stein L.Y."/>
            <person name="Lim C.K."/>
            <person name="Pommerening-Roser A."/>
            <person name="Martens-Habbena W."/>
            <person name="Stahl D.A."/>
            <person name="Klotz M.G."/>
        </authorList>
    </citation>
    <scope>NUCLEOTIDE SEQUENCE [LARGE SCALE GENOMIC DNA]</scope>
    <source>
        <strain evidence="1 2">APG3</strain>
    </source>
</reference>
<evidence type="ECO:0008006" key="3">
    <source>
        <dbReference type="Google" id="ProtNLM"/>
    </source>
</evidence>
<name>A0A1W6STE5_9PROT</name>
<evidence type="ECO:0000313" key="1">
    <source>
        <dbReference type="EMBL" id="ARO89074.1"/>
    </source>
</evidence>
<dbReference type="EMBL" id="CP021106">
    <property type="protein sequence ID" value="ARO89074.1"/>
    <property type="molecule type" value="Genomic_DNA"/>
</dbReference>
<gene>
    <name evidence="1" type="ORF">EBAPG3_008330</name>
</gene>
<dbReference type="KEGG" id="nlc:EBAPG3_008330"/>
<dbReference type="AlphaFoldDB" id="A0A1W6STE5"/>
<dbReference type="OrthoDB" id="8563325at2"/>
<proteinExistence type="predicted"/>
<accession>A0A1W6STE5</accession>
<dbReference type="Proteomes" id="UP000012179">
    <property type="component" value="Chromosome"/>
</dbReference>
<keyword evidence="2" id="KW-1185">Reference proteome</keyword>
<dbReference type="eggNOG" id="COG2913">
    <property type="taxonomic scope" value="Bacteria"/>
</dbReference>
<evidence type="ECO:0000313" key="2">
    <source>
        <dbReference type="Proteomes" id="UP000012179"/>
    </source>
</evidence>
<protein>
    <recommendedName>
        <fullName evidence="3">Beta-barrel assembly machine subunit BamE</fullName>
    </recommendedName>
</protein>
<organism evidence="1 2">
    <name type="scientific">Nitrosospira lacus</name>
    <dbReference type="NCBI Taxonomy" id="1288494"/>
    <lineage>
        <taxon>Bacteria</taxon>
        <taxon>Pseudomonadati</taxon>
        <taxon>Pseudomonadota</taxon>
        <taxon>Betaproteobacteria</taxon>
        <taxon>Nitrosomonadales</taxon>
        <taxon>Nitrosomonadaceae</taxon>
        <taxon>Nitrosospira</taxon>
    </lineage>
</organism>